<dbReference type="Pfam" id="PF16197">
    <property type="entry name" value="KAsynt_C_assoc"/>
    <property type="match status" value="1"/>
</dbReference>
<evidence type="ECO:0000313" key="13">
    <source>
        <dbReference type="Proteomes" id="UP000033551"/>
    </source>
</evidence>
<dbReference type="Gene3D" id="3.40.47.10">
    <property type="match status" value="1"/>
</dbReference>
<accession>A0A0F4J5X0</accession>
<dbReference type="FunFam" id="3.40.366.10:FF:000002">
    <property type="entry name" value="Probable polyketide synthase 2"/>
    <property type="match status" value="1"/>
</dbReference>
<dbReference type="STRING" id="68223.GCA_002028425_07058"/>
<dbReference type="Gene3D" id="3.40.50.1820">
    <property type="entry name" value="alpha/beta hydrolase"/>
    <property type="match status" value="1"/>
</dbReference>
<dbReference type="GO" id="GO:0017000">
    <property type="term" value="P:antibiotic biosynthetic process"/>
    <property type="evidence" value="ECO:0007669"/>
    <property type="project" value="UniProtKB-KW"/>
</dbReference>
<evidence type="ECO:0000259" key="10">
    <source>
        <dbReference type="PROSITE" id="PS50075"/>
    </source>
</evidence>
<feature type="region of interest" description="Disordered" evidence="9">
    <location>
        <begin position="666"/>
        <end position="711"/>
    </location>
</feature>
<evidence type="ECO:0000256" key="9">
    <source>
        <dbReference type="SAM" id="MobiDB-lite"/>
    </source>
</evidence>
<feature type="domain" description="Carrier" evidence="10">
    <location>
        <begin position="1281"/>
        <end position="1356"/>
    </location>
</feature>
<dbReference type="Gene3D" id="3.40.50.11460">
    <property type="match status" value="1"/>
</dbReference>
<dbReference type="InterPro" id="IPR009081">
    <property type="entry name" value="PP-bd_ACP"/>
</dbReference>
<dbReference type="PANTHER" id="PTHR43775:SF51">
    <property type="entry name" value="INACTIVE PHENOLPHTHIOCEROL SYNTHESIS POLYKETIDE SYNTHASE TYPE I PKS1-RELATED"/>
    <property type="match status" value="1"/>
</dbReference>
<feature type="compositionally biased region" description="Low complexity" evidence="9">
    <location>
        <begin position="885"/>
        <end position="929"/>
    </location>
</feature>
<comment type="caution">
    <text evidence="8">Lacks conserved residue(s) required for the propagation of feature annotation.</text>
</comment>
<dbReference type="SMART" id="SM00827">
    <property type="entry name" value="PKS_AT"/>
    <property type="match status" value="1"/>
</dbReference>
<evidence type="ECO:0000259" key="11">
    <source>
        <dbReference type="PROSITE" id="PS52019"/>
    </source>
</evidence>
<evidence type="ECO:0000256" key="5">
    <source>
        <dbReference type="ARBA" id="ARBA00023194"/>
    </source>
</evidence>
<dbReference type="InterPro" id="IPR036291">
    <property type="entry name" value="NAD(P)-bd_dom_sf"/>
</dbReference>
<dbReference type="SUPFAM" id="SSF53474">
    <property type="entry name" value="alpha/beta-Hydrolases"/>
    <property type="match status" value="1"/>
</dbReference>
<dbReference type="InterPro" id="IPR020802">
    <property type="entry name" value="TesA-like"/>
</dbReference>
<evidence type="ECO:0000256" key="2">
    <source>
        <dbReference type="ARBA" id="ARBA00022450"/>
    </source>
</evidence>
<dbReference type="InterPro" id="IPR020806">
    <property type="entry name" value="PKS_PP-bd"/>
</dbReference>
<dbReference type="GO" id="GO:0006633">
    <property type="term" value="P:fatty acid biosynthetic process"/>
    <property type="evidence" value="ECO:0007669"/>
    <property type="project" value="TreeGrafter"/>
</dbReference>
<feature type="region of interest" description="N-terminal hotdog fold" evidence="8">
    <location>
        <begin position="532"/>
        <end position="669"/>
    </location>
</feature>
<dbReference type="InterPro" id="IPR050091">
    <property type="entry name" value="PKS_NRPS_Biosynth_Enz"/>
</dbReference>
<sequence>VIKMVQAMRHGTLPRTLNVDAPSAQIDWSMGEVELLTRERPWPETGRPRRAGVSSFGMSGTNAHVILEQAPPEAAAAEAPEAGPVPGVVPWVLSGRTGAALRAQAGRLAGHLEAGPGARPADVGFSLATGRSAFEHRAVLLGSGPEEFRTALAALAAGEAAPGLVTGSAEAGAYGRVAFVFPGQGAQWVGMAVGLLDAEPVFRARIEECAAALAPHTDWSLLDVLTGRPDAPGLERVDVVQPALWAVMVSLAALWRAYGVEPAAVVGHSQGEIAAAVVAGALSLEDGALVVARRSRLLTELSGRGGMMSVALAHEQVAFDVAAYAGRIAVATVNGPAATVVAGEPAALEELRARYEAEGVRARIIPVDYASHSPQVESIRERLLEVLAPVRPLRPELPLYSSVTGEVVESAVLDAGYWYENLRRTVRFEGAVRALLVDGHRYFVEVSPHPVLTLGVTETLDAAAAAGGGSGRTAVVESLRRDDGGPGRFLASLAELYVRGGPADWRPAFTAHRPRTVPLPTYAFRHEPYWLHEAPGGEGAGTSGMTATGHPLAAFRLDLPEAGAVLFTGTVSARSHPWPAGGELPVAALVEAALAAGGAVGLPELAEAAAEAPLVLPERGGIRLQLLVQAPDESGRRRLSAVSRPEAADWEEPWVRHLTGVLAPGRAPSFRPDAGPGPAAAGTGAAAGSGVAGRGDRSEVWPPRGAEPVECEDGHPAVERVWRRGEEFFVEAVLPEELHEQVDGYALHPALLEAALHPVLAAGEQRPAPLAWSGTALYATGASSLRVRAVRGAFGVVELELADAEGGPVAAATVTLSGVAEGGGRGGRPVTPLHVVWERAPEAPERASGPTRALLGVPGGGRGPSVLPEYDDAPAYPDLPSLLSGAGTDTGTEAGTEAGTNTGTDTGTEAEAEAGARAEASAPSGRTAGTAAGAGLPGLLLVPALRTGAAPEVSGPGVRAAVDEVRGLVGAWLAEPRCAGTALAVVTSGAEAVLDGEGVPDLAGAAVRGFVRSVQARLAEEGTRRLVLVDVDDSDASRKTLLRALGGEEPELALRDGVAYARRLVRAEPVPAGAPAAGGLEPVRLSGATDGPRAEEAARQLAEGHGVRLAGPGEEAAAIVHLAGPDGPSLEAAVDAALAVDGHGTPLAFVTTVGGAVGAGCAEETAVLGAFLTALAARRRAAGLPAAVLGWGADPGGTPAGLAPLSGAAGPAPLGHALSRSLTLVSARADAGPLRASGRPVPALLRTLLPVPPRRAANRRADDGLPPRERLAALPPAERTAALTALVRGHAASALGHAGAETLSVERPFTELGFQSLTALQLVRSLREATGLTIAPVTVFDHPSVTRLAAHLSGLLGELPAREAPEPAGGTFAALLRGAHAQGRTDEGAALLMAAAGLLPGYDSRAAVEQWPAPAELAPHREGAAGLFAFPSLGAASGPHEYLALAGALAGVRGLTVLAHPGFGGEAVLPRSRRALVRAQAEAVAEAAGAARPVLLGHSSGGWVAHAVARELLEIGREAAAVVLLDTYARSEGRHGLSVLTERLLDPDGPLGVPDDGRFLAMGGHLRVFADWTPEPAAAPTLLVRASASAASGAAGWEHAGQVAEVSGDHFSLLGADAGAVAATVDGWLRKVAR</sequence>
<dbReference type="OrthoDB" id="9778690at2"/>
<dbReference type="InterPro" id="IPR016035">
    <property type="entry name" value="Acyl_Trfase/lysoPLipase"/>
</dbReference>
<dbReference type="Gene3D" id="3.40.366.10">
    <property type="entry name" value="Malonyl-Coenzyme A Acyl Carrier Protein, domain 2"/>
    <property type="match status" value="1"/>
</dbReference>
<protein>
    <submittedName>
        <fullName evidence="12">Uncharacterized protein</fullName>
    </submittedName>
</protein>
<dbReference type="PROSITE" id="PS52019">
    <property type="entry name" value="PKS_MFAS_DH"/>
    <property type="match status" value="1"/>
</dbReference>
<dbReference type="PROSITE" id="PS50075">
    <property type="entry name" value="CARRIER"/>
    <property type="match status" value="1"/>
</dbReference>
<dbReference type="InterPro" id="IPR042104">
    <property type="entry name" value="PKS_dehydratase_sf"/>
</dbReference>
<evidence type="ECO:0000256" key="3">
    <source>
        <dbReference type="ARBA" id="ARBA00022553"/>
    </source>
</evidence>
<organism evidence="12 13">
    <name type="scientific">Streptomyces katrae</name>
    <dbReference type="NCBI Taxonomy" id="68223"/>
    <lineage>
        <taxon>Bacteria</taxon>
        <taxon>Bacillati</taxon>
        <taxon>Actinomycetota</taxon>
        <taxon>Actinomycetes</taxon>
        <taxon>Kitasatosporales</taxon>
        <taxon>Streptomycetaceae</taxon>
        <taxon>Streptomyces</taxon>
    </lineage>
</organism>
<dbReference type="SMART" id="SM01294">
    <property type="entry name" value="PKS_PP_betabranch"/>
    <property type="match status" value="1"/>
</dbReference>
<dbReference type="Pfam" id="PF22953">
    <property type="entry name" value="SpnB_Rossmann"/>
    <property type="match status" value="1"/>
</dbReference>
<dbReference type="Gene3D" id="3.30.70.3290">
    <property type="match status" value="1"/>
</dbReference>
<feature type="non-terminal residue" evidence="12">
    <location>
        <position position="1"/>
    </location>
</feature>
<keyword evidence="6" id="KW-0511">Multifunctional enzyme</keyword>
<keyword evidence="4" id="KW-0808">Transferase</keyword>
<dbReference type="Pfam" id="PF00550">
    <property type="entry name" value="PP-binding"/>
    <property type="match status" value="1"/>
</dbReference>
<dbReference type="GO" id="GO:0031177">
    <property type="term" value="F:phosphopantetheine binding"/>
    <property type="evidence" value="ECO:0007669"/>
    <property type="project" value="InterPro"/>
</dbReference>
<gene>
    <name evidence="12" type="ORF">VR44_23635</name>
</gene>
<dbReference type="SMART" id="SM00824">
    <property type="entry name" value="PKS_TE"/>
    <property type="match status" value="1"/>
</dbReference>
<reference evidence="12 13" key="1">
    <citation type="submission" date="2015-02" db="EMBL/GenBank/DDBJ databases">
        <authorList>
            <person name="Ju K.-S."/>
            <person name="Doroghazi J.R."/>
            <person name="Metcalf W."/>
        </authorList>
    </citation>
    <scope>NUCLEOTIDE SEQUENCE [LARGE SCALE GENOMIC DNA]</scope>
    <source>
        <strain evidence="12 13">NRRL ISP-5550</strain>
    </source>
</reference>
<proteinExistence type="predicted"/>
<dbReference type="Pfam" id="PF00698">
    <property type="entry name" value="Acyl_transf_1"/>
    <property type="match status" value="1"/>
</dbReference>
<dbReference type="SMART" id="SM00826">
    <property type="entry name" value="PKS_DH"/>
    <property type="match status" value="1"/>
</dbReference>
<dbReference type="GO" id="GO:0004312">
    <property type="term" value="F:fatty acid synthase activity"/>
    <property type="evidence" value="ECO:0007669"/>
    <property type="project" value="TreeGrafter"/>
</dbReference>
<dbReference type="InterPro" id="IPR001031">
    <property type="entry name" value="Thioesterase"/>
</dbReference>
<dbReference type="Pfam" id="PF00975">
    <property type="entry name" value="Thioesterase"/>
    <property type="match status" value="1"/>
</dbReference>
<evidence type="ECO:0000256" key="6">
    <source>
        <dbReference type="ARBA" id="ARBA00023268"/>
    </source>
</evidence>
<keyword evidence="5" id="KW-0045">Antibiotic biosynthesis</keyword>
<keyword evidence="3" id="KW-0597">Phosphoprotein</keyword>
<dbReference type="InterPro" id="IPR049552">
    <property type="entry name" value="PKS_DH_N"/>
</dbReference>
<dbReference type="PANTHER" id="PTHR43775">
    <property type="entry name" value="FATTY ACID SYNTHASE"/>
    <property type="match status" value="1"/>
</dbReference>
<dbReference type="InterPro" id="IPR016036">
    <property type="entry name" value="Malonyl_transacylase_ACP-bd"/>
</dbReference>
<evidence type="ECO:0000256" key="8">
    <source>
        <dbReference type="PROSITE-ProRule" id="PRU01363"/>
    </source>
</evidence>
<dbReference type="SUPFAM" id="SSF51735">
    <property type="entry name" value="NAD(P)-binding Rossmann-fold domains"/>
    <property type="match status" value="1"/>
</dbReference>
<dbReference type="InterPro" id="IPR055123">
    <property type="entry name" value="SpnB-like_Rossmann"/>
</dbReference>
<dbReference type="EMBL" id="JZWV01000668">
    <property type="protein sequence ID" value="KJY29163.1"/>
    <property type="molecule type" value="Genomic_DNA"/>
</dbReference>
<comment type="caution">
    <text evidence="12">The sequence shown here is derived from an EMBL/GenBank/DDBJ whole genome shotgun (WGS) entry which is preliminary data.</text>
</comment>
<evidence type="ECO:0000313" key="12">
    <source>
        <dbReference type="EMBL" id="KJY29163.1"/>
    </source>
</evidence>
<dbReference type="InterPro" id="IPR001227">
    <property type="entry name" value="Ac_transferase_dom_sf"/>
</dbReference>
<dbReference type="InterPro" id="IPR029058">
    <property type="entry name" value="AB_hydrolase_fold"/>
</dbReference>
<name>A0A0F4J5X0_9ACTN</name>
<feature type="compositionally biased region" description="Low complexity" evidence="9">
    <location>
        <begin position="674"/>
        <end position="684"/>
    </location>
</feature>
<evidence type="ECO:0000256" key="1">
    <source>
        <dbReference type="ARBA" id="ARBA00004792"/>
    </source>
</evidence>
<keyword evidence="13" id="KW-1185">Reference proteome</keyword>
<keyword evidence="2" id="KW-0596">Phosphopantetheine</keyword>
<dbReference type="SUPFAM" id="SSF47336">
    <property type="entry name" value="ACP-like"/>
    <property type="match status" value="1"/>
</dbReference>
<feature type="domain" description="PKS/mFAS DH" evidence="11">
    <location>
        <begin position="532"/>
        <end position="844"/>
    </location>
</feature>
<dbReference type="Gene3D" id="1.10.1200.10">
    <property type="entry name" value="ACP-like"/>
    <property type="match status" value="1"/>
</dbReference>
<dbReference type="Proteomes" id="UP000033551">
    <property type="component" value="Unassembled WGS sequence"/>
</dbReference>
<feature type="region of interest" description="C-terminal hotdog fold" evidence="8">
    <location>
        <begin position="691"/>
        <end position="844"/>
    </location>
</feature>
<dbReference type="InterPro" id="IPR049551">
    <property type="entry name" value="PKS_DH_C"/>
</dbReference>
<dbReference type="PATRIC" id="fig|68223.7.peg.672"/>
<dbReference type="InterPro" id="IPR014043">
    <property type="entry name" value="Acyl_transferase_dom"/>
</dbReference>
<dbReference type="InterPro" id="IPR020807">
    <property type="entry name" value="PKS_DH"/>
</dbReference>
<dbReference type="InterPro" id="IPR032821">
    <property type="entry name" value="PKS_assoc"/>
</dbReference>
<dbReference type="SUPFAM" id="SSF52151">
    <property type="entry name" value="FabD/lysophospholipase-like"/>
    <property type="match status" value="1"/>
</dbReference>
<evidence type="ECO:0000256" key="4">
    <source>
        <dbReference type="ARBA" id="ARBA00022679"/>
    </source>
</evidence>
<dbReference type="SMART" id="SM00823">
    <property type="entry name" value="PKS_PP"/>
    <property type="match status" value="1"/>
</dbReference>
<dbReference type="InterPro" id="IPR016039">
    <property type="entry name" value="Thiolase-like"/>
</dbReference>
<comment type="pathway">
    <text evidence="1">Antibiotic biosynthesis.</text>
</comment>
<dbReference type="Pfam" id="PF21089">
    <property type="entry name" value="PKS_DH_N"/>
    <property type="match status" value="1"/>
</dbReference>
<dbReference type="Pfam" id="PF14765">
    <property type="entry name" value="PS-DH"/>
    <property type="match status" value="1"/>
</dbReference>
<dbReference type="InterPro" id="IPR049900">
    <property type="entry name" value="PKS_mFAS_DH"/>
</dbReference>
<dbReference type="InterPro" id="IPR036736">
    <property type="entry name" value="ACP-like_sf"/>
</dbReference>
<dbReference type="Gene3D" id="3.10.129.110">
    <property type="entry name" value="Polyketide synthase dehydratase"/>
    <property type="match status" value="1"/>
</dbReference>
<dbReference type="SUPFAM" id="SSF53901">
    <property type="entry name" value="Thiolase-like"/>
    <property type="match status" value="1"/>
</dbReference>
<keyword evidence="7" id="KW-0012">Acyltransferase</keyword>
<dbReference type="SUPFAM" id="SSF55048">
    <property type="entry name" value="Probable ACP-binding domain of malonyl-CoA ACP transacylase"/>
    <property type="match status" value="1"/>
</dbReference>
<feature type="region of interest" description="Disordered" evidence="9">
    <location>
        <begin position="841"/>
        <end position="929"/>
    </location>
</feature>
<evidence type="ECO:0000256" key="7">
    <source>
        <dbReference type="ARBA" id="ARBA00023315"/>
    </source>
</evidence>